<evidence type="ECO:0000313" key="1">
    <source>
        <dbReference type="EMBL" id="CAD1835079.1"/>
    </source>
</evidence>
<reference evidence="1" key="1">
    <citation type="submission" date="2020-07" db="EMBL/GenBank/DDBJ databases">
        <authorList>
            <person name="Lin J."/>
        </authorList>
    </citation>
    <scope>NUCLEOTIDE SEQUENCE</scope>
</reference>
<organism evidence="1">
    <name type="scientific">Ananas comosus var. bracteatus</name>
    <name type="common">red pineapple</name>
    <dbReference type="NCBI Taxonomy" id="296719"/>
    <lineage>
        <taxon>Eukaryota</taxon>
        <taxon>Viridiplantae</taxon>
        <taxon>Streptophyta</taxon>
        <taxon>Embryophyta</taxon>
        <taxon>Tracheophyta</taxon>
        <taxon>Spermatophyta</taxon>
        <taxon>Magnoliopsida</taxon>
        <taxon>Liliopsida</taxon>
        <taxon>Poales</taxon>
        <taxon>Bromeliaceae</taxon>
        <taxon>Bromelioideae</taxon>
        <taxon>Ananas</taxon>
    </lineage>
</organism>
<accession>A0A6V7PW33</accession>
<gene>
    <name evidence="1" type="ORF">CB5_LOCUS18290</name>
</gene>
<protein>
    <submittedName>
        <fullName evidence="1">Uncharacterized protein</fullName>
    </submittedName>
</protein>
<dbReference type="EMBL" id="LR862153">
    <property type="protein sequence ID" value="CAD1835079.1"/>
    <property type="molecule type" value="Genomic_DNA"/>
</dbReference>
<sequence>MIHVTPIYEGAHCSPNIGRAVGSVGLRSEGEQQGREESAMFIVEFGIWVIPLTLIFAPCRRFVALIAMLQQLHRSILLCPQFLDSPEISARIARLNSMAFVL</sequence>
<dbReference type="AlphaFoldDB" id="A0A6V7PW33"/>
<proteinExistence type="predicted"/>
<name>A0A6V7PW33_ANACO</name>